<dbReference type="EMBL" id="JASPKY010000363">
    <property type="protein sequence ID" value="KAK9703824.1"/>
    <property type="molecule type" value="Genomic_DNA"/>
</dbReference>
<dbReference type="AlphaFoldDB" id="A0AAW1JIY1"/>
<protein>
    <recommendedName>
        <fullName evidence="4">Nucleic-acid-binding protein from transposon X-element</fullName>
    </recommendedName>
</protein>
<feature type="region of interest" description="Disordered" evidence="1">
    <location>
        <begin position="103"/>
        <end position="133"/>
    </location>
</feature>
<gene>
    <name evidence="2" type="ORF">QE152_g29064</name>
</gene>
<name>A0AAW1JIY1_POPJA</name>
<proteinExistence type="predicted"/>
<sequence length="528" mass="59228">MSNVKNITRGRSKLSSELADSSSNDSLDSIATLAGKAAKFLAEEDAKGRFDAASNPVQPIVGAMDGSSQEAVRQKSGLTDFFNVAVANRYGILADSHAAGGSSPMDVAEDAAAAPSVEDNTSQPPRKAQKPPPVCFIGRVNEHYREFRAKLDAISRDYFQQFAGEKTLIYYRKLEDYKRFIKMYSGTLPFYTYTPRSERTFAYLIKGLHHDIEVREVKDELIELEIPVINVEKFKNTKNAIFMITVPKNIPMNELYNKAKYLQRTRVYYEPHISKRELIQCKKCQCKKCQAWGHATTNCHLNVVRCVKCADKHRSFECAKSREEPAVCCNCGKNHPASSVECPAYIAAVEAKNKRNMQATLTQVNKKRFLPAPPPKTNAWMRNEFPPLSQTVAVVGDGPIRNSEQPGNQRTSPDSEERGKSQSRQRRQDTPSQNQNGGPTWLRVGENKRVNGEYEATETRGGPSSSATNDADFTNINRIASSFNAINEIVNLEWLADRVEELHSKIKKCSTLLEYARVISEFNSQQIH</sequence>
<evidence type="ECO:0000313" key="2">
    <source>
        <dbReference type="EMBL" id="KAK9703824.1"/>
    </source>
</evidence>
<reference evidence="2 3" key="1">
    <citation type="journal article" date="2024" name="BMC Genomics">
        <title>De novo assembly and annotation of Popillia japonica's genome with initial clues to its potential as an invasive pest.</title>
        <authorList>
            <person name="Cucini C."/>
            <person name="Boschi S."/>
            <person name="Funari R."/>
            <person name="Cardaioli E."/>
            <person name="Iannotti N."/>
            <person name="Marturano G."/>
            <person name="Paoli F."/>
            <person name="Bruttini M."/>
            <person name="Carapelli A."/>
            <person name="Frati F."/>
            <person name="Nardi F."/>
        </authorList>
    </citation>
    <scope>NUCLEOTIDE SEQUENCE [LARGE SCALE GENOMIC DNA]</scope>
    <source>
        <strain evidence="2">DMR45628</strain>
    </source>
</reference>
<feature type="compositionally biased region" description="Polar residues" evidence="1">
    <location>
        <begin position="402"/>
        <end position="412"/>
    </location>
</feature>
<evidence type="ECO:0008006" key="4">
    <source>
        <dbReference type="Google" id="ProtNLM"/>
    </source>
</evidence>
<feature type="region of interest" description="Disordered" evidence="1">
    <location>
        <begin position="397"/>
        <end position="447"/>
    </location>
</feature>
<comment type="caution">
    <text evidence="2">The sequence shown here is derived from an EMBL/GenBank/DDBJ whole genome shotgun (WGS) entry which is preliminary data.</text>
</comment>
<dbReference type="Proteomes" id="UP001458880">
    <property type="component" value="Unassembled WGS sequence"/>
</dbReference>
<accession>A0AAW1JIY1</accession>
<evidence type="ECO:0000256" key="1">
    <source>
        <dbReference type="SAM" id="MobiDB-lite"/>
    </source>
</evidence>
<keyword evidence="3" id="KW-1185">Reference proteome</keyword>
<evidence type="ECO:0000313" key="3">
    <source>
        <dbReference type="Proteomes" id="UP001458880"/>
    </source>
</evidence>
<feature type="compositionally biased region" description="Low complexity" evidence="1">
    <location>
        <begin position="13"/>
        <end position="26"/>
    </location>
</feature>
<organism evidence="2 3">
    <name type="scientific">Popillia japonica</name>
    <name type="common">Japanese beetle</name>
    <dbReference type="NCBI Taxonomy" id="7064"/>
    <lineage>
        <taxon>Eukaryota</taxon>
        <taxon>Metazoa</taxon>
        <taxon>Ecdysozoa</taxon>
        <taxon>Arthropoda</taxon>
        <taxon>Hexapoda</taxon>
        <taxon>Insecta</taxon>
        <taxon>Pterygota</taxon>
        <taxon>Neoptera</taxon>
        <taxon>Endopterygota</taxon>
        <taxon>Coleoptera</taxon>
        <taxon>Polyphaga</taxon>
        <taxon>Scarabaeiformia</taxon>
        <taxon>Scarabaeidae</taxon>
        <taxon>Rutelinae</taxon>
        <taxon>Popillia</taxon>
    </lineage>
</organism>
<feature type="region of interest" description="Disordered" evidence="1">
    <location>
        <begin position="1"/>
        <end position="26"/>
    </location>
</feature>